<feature type="transmembrane region" description="Helical" evidence="5">
    <location>
        <begin position="174"/>
        <end position="192"/>
    </location>
</feature>
<keyword evidence="3 5" id="KW-1133">Transmembrane helix</keyword>
<evidence type="ECO:0000313" key="6">
    <source>
        <dbReference type="EMBL" id="TXL66228.1"/>
    </source>
</evidence>
<organism evidence="6 7">
    <name type="scientific">Zeimonas arvi</name>
    <dbReference type="NCBI Taxonomy" id="2498847"/>
    <lineage>
        <taxon>Bacteria</taxon>
        <taxon>Pseudomonadati</taxon>
        <taxon>Pseudomonadota</taxon>
        <taxon>Betaproteobacteria</taxon>
        <taxon>Burkholderiales</taxon>
        <taxon>Burkholderiaceae</taxon>
        <taxon>Zeimonas</taxon>
    </lineage>
</organism>
<dbReference type="Gene3D" id="1.20.1530.20">
    <property type="match status" value="1"/>
</dbReference>
<protein>
    <submittedName>
        <fullName evidence="6">Bile acid:sodium symporter</fullName>
    </submittedName>
</protein>
<evidence type="ECO:0000313" key="7">
    <source>
        <dbReference type="Proteomes" id="UP000321548"/>
    </source>
</evidence>
<dbReference type="InterPro" id="IPR002657">
    <property type="entry name" value="BilAc:Na_symport/Acr3"/>
</dbReference>
<sequence>MLVHSAFSHDPVHALRRFLGILGRWARWALPAGVFVGVVLPDLAALLRPLLTAAVIGTLTSALLRLDWSHLAAAVRRPALPATIAAWQLLASPLLAWGASALVGLPPDLRLLLVLQAAAPPIGSAAVFAMILGLDGVLAVVGTVATTLLLPVTLTPLVALLLPGAGIEVDLAAFFARVTLLVLLPFALAWGLRRLIGVQRLARNDGVLGGLNVLLLVIFAIAVMDGVTARLLRDPGFIGLLLAMACAATAALHLAGYLLFRRAGIAAGYQATILSGNRNMGLMLVVTAGTAGEAFSLYVGVAQIPMYFAPLLLMPFLRRSLRGEPPR</sequence>
<comment type="subcellular location">
    <subcellularLocation>
        <location evidence="1">Membrane</location>
        <topology evidence="1">Multi-pass membrane protein</topology>
    </subcellularLocation>
</comment>
<evidence type="ECO:0000256" key="4">
    <source>
        <dbReference type="ARBA" id="ARBA00023136"/>
    </source>
</evidence>
<dbReference type="AlphaFoldDB" id="A0A5C8NY29"/>
<evidence type="ECO:0000256" key="1">
    <source>
        <dbReference type="ARBA" id="ARBA00004141"/>
    </source>
</evidence>
<gene>
    <name evidence="6" type="ORF">FHP08_09160</name>
</gene>
<feature type="transmembrane region" description="Helical" evidence="5">
    <location>
        <begin position="78"/>
        <end position="99"/>
    </location>
</feature>
<feature type="transmembrane region" description="Helical" evidence="5">
    <location>
        <begin position="138"/>
        <end position="162"/>
    </location>
</feature>
<dbReference type="GO" id="GO:0016020">
    <property type="term" value="C:membrane"/>
    <property type="evidence" value="ECO:0007669"/>
    <property type="project" value="UniProtKB-SubCell"/>
</dbReference>
<dbReference type="Pfam" id="PF01758">
    <property type="entry name" value="SBF"/>
    <property type="match status" value="1"/>
</dbReference>
<feature type="transmembrane region" description="Helical" evidence="5">
    <location>
        <begin position="111"/>
        <end position="131"/>
    </location>
</feature>
<evidence type="ECO:0000256" key="3">
    <source>
        <dbReference type="ARBA" id="ARBA00022989"/>
    </source>
</evidence>
<name>A0A5C8NY29_9BURK</name>
<feature type="transmembrane region" description="Helical" evidence="5">
    <location>
        <begin position="46"/>
        <end position="66"/>
    </location>
</feature>
<feature type="transmembrane region" description="Helical" evidence="5">
    <location>
        <begin position="204"/>
        <end position="224"/>
    </location>
</feature>
<proteinExistence type="predicted"/>
<keyword evidence="4 5" id="KW-0472">Membrane</keyword>
<dbReference type="InterPro" id="IPR038770">
    <property type="entry name" value="Na+/solute_symporter_sf"/>
</dbReference>
<reference evidence="6 7" key="1">
    <citation type="submission" date="2019-06" db="EMBL/GenBank/DDBJ databases">
        <title>Quisquiliibacterium sp. nov., isolated from a maize field.</title>
        <authorList>
            <person name="Lin S.-Y."/>
            <person name="Tsai C.-F."/>
            <person name="Young C.-C."/>
        </authorList>
    </citation>
    <scope>NUCLEOTIDE SEQUENCE [LARGE SCALE GENOMIC DNA]</scope>
    <source>
        <strain evidence="6 7">CC-CFT501</strain>
    </source>
</reference>
<dbReference type="OrthoDB" id="7262824at2"/>
<evidence type="ECO:0000256" key="2">
    <source>
        <dbReference type="ARBA" id="ARBA00022692"/>
    </source>
</evidence>
<feature type="transmembrane region" description="Helical" evidence="5">
    <location>
        <begin position="236"/>
        <end position="260"/>
    </location>
</feature>
<keyword evidence="2 5" id="KW-0812">Transmembrane</keyword>
<dbReference type="Proteomes" id="UP000321548">
    <property type="component" value="Unassembled WGS sequence"/>
</dbReference>
<keyword evidence="7" id="KW-1185">Reference proteome</keyword>
<comment type="caution">
    <text evidence="6">The sequence shown here is derived from an EMBL/GenBank/DDBJ whole genome shotgun (WGS) entry which is preliminary data.</text>
</comment>
<accession>A0A5C8NY29</accession>
<dbReference type="EMBL" id="VDUY01000003">
    <property type="protein sequence ID" value="TXL66228.1"/>
    <property type="molecule type" value="Genomic_DNA"/>
</dbReference>
<feature type="transmembrane region" description="Helical" evidence="5">
    <location>
        <begin position="281"/>
        <end position="298"/>
    </location>
</feature>
<evidence type="ECO:0000256" key="5">
    <source>
        <dbReference type="SAM" id="Phobius"/>
    </source>
</evidence>